<proteinExistence type="predicted"/>
<evidence type="ECO:0008006" key="5">
    <source>
        <dbReference type="Google" id="ProtNLM"/>
    </source>
</evidence>
<feature type="domain" description="PilZ" evidence="1">
    <location>
        <begin position="96"/>
        <end position="200"/>
    </location>
</feature>
<reference evidence="3 4" key="1">
    <citation type="journal article" date="2005" name="Int. J. Syst. Evol. Microbiol.">
        <title>Bacillus cibi sp. nov., isolated from jeotgal, a traditional Korean fermented seafood.</title>
        <authorList>
            <person name="Yoon J.H."/>
            <person name="Lee C.H."/>
            <person name="Oh T.K."/>
        </authorList>
    </citation>
    <scope>NUCLEOTIDE SEQUENCE [LARGE SCALE GENOMIC DNA]</scope>
    <source>
        <strain evidence="3 4">DSM 16189</strain>
    </source>
</reference>
<name>A0A084H0F6_METID</name>
<dbReference type="STRING" id="246786.GS18_0209680"/>
<dbReference type="Proteomes" id="UP000028549">
    <property type="component" value="Unassembled WGS sequence"/>
</dbReference>
<gene>
    <name evidence="3" type="ORF">GS18_0209680</name>
</gene>
<organism evidence="3 4">
    <name type="scientific">Metabacillus indicus</name>
    <name type="common">Bacillus indicus</name>
    <dbReference type="NCBI Taxonomy" id="246786"/>
    <lineage>
        <taxon>Bacteria</taxon>
        <taxon>Bacillati</taxon>
        <taxon>Bacillota</taxon>
        <taxon>Bacilli</taxon>
        <taxon>Bacillales</taxon>
        <taxon>Bacillaceae</taxon>
        <taxon>Metabacillus</taxon>
    </lineage>
</organism>
<protein>
    <recommendedName>
        <fullName evidence="5">Pilus assembly protein PilZ</fullName>
    </recommendedName>
</protein>
<dbReference type="Pfam" id="PF07238">
    <property type="entry name" value="PilZ"/>
    <property type="match status" value="1"/>
</dbReference>
<dbReference type="InterPro" id="IPR009875">
    <property type="entry name" value="PilZ_domain"/>
</dbReference>
<keyword evidence="4" id="KW-1185">Reference proteome</keyword>
<dbReference type="InterPro" id="IPR009926">
    <property type="entry name" value="T3SS_YcgR_PilZN"/>
</dbReference>
<dbReference type="GO" id="GO:0035438">
    <property type="term" value="F:cyclic-di-GMP binding"/>
    <property type="evidence" value="ECO:0007669"/>
    <property type="project" value="InterPro"/>
</dbReference>
<dbReference type="Pfam" id="PF12945">
    <property type="entry name" value="PilZNR"/>
    <property type="match status" value="1"/>
</dbReference>
<evidence type="ECO:0000313" key="4">
    <source>
        <dbReference type="Proteomes" id="UP000028549"/>
    </source>
</evidence>
<evidence type="ECO:0000259" key="2">
    <source>
        <dbReference type="Pfam" id="PF12945"/>
    </source>
</evidence>
<dbReference type="RefSeq" id="WP_029280215.1">
    <property type="nucleotide sequence ID" value="NZ_CP176757.1"/>
</dbReference>
<evidence type="ECO:0000313" key="3">
    <source>
        <dbReference type="EMBL" id="KEZ53068.1"/>
    </source>
</evidence>
<comment type="caution">
    <text evidence="3">The sequence shown here is derived from an EMBL/GenBank/DDBJ whole genome shotgun (WGS) entry which is preliminary data.</text>
</comment>
<evidence type="ECO:0000259" key="1">
    <source>
        <dbReference type="Pfam" id="PF07238"/>
    </source>
</evidence>
<accession>A0A084H0F6</accession>
<dbReference type="Gene3D" id="2.40.10.220">
    <property type="entry name" value="predicted glycosyltransferase like domains"/>
    <property type="match status" value="1"/>
</dbReference>
<dbReference type="EMBL" id="JNVC02000004">
    <property type="protein sequence ID" value="KEZ53068.1"/>
    <property type="molecule type" value="Genomic_DNA"/>
</dbReference>
<feature type="domain" description="Type III secretion system flagellar brake protein YcgR PilZN" evidence="2">
    <location>
        <begin position="4"/>
        <end position="87"/>
    </location>
</feature>
<dbReference type="SUPFAM" id="SSF141371">
    <property type="entry name" value="PilZ domain-like"/>
    <property type="match status" value="1"/>
</dbReference>
<sequence length="214" mass="23883">MLAIGDTLYIEVQGGDAARLRCRVVDLKDRVLYTDYPINDETGKTTFLLNGTEINAFFSQHGQAYLFQSVLLHRKKESIPMLAFTLPEQNGFTKVQRREYVRVETDADAAIHSVSDAFKPFTALTVDLSAGGAAVKVPANAGLNENDQVWMWLSLHFQNGSIQYAKIQANVINAGKSGIAALEFTDMTETDRKQLLQYCFDQELLLKKKKTAAE</sequence>
<dbReference type="AlphaFoldDB" id="A0A084H0F6"/>